<comment type="catalytic activity">
    <reaction evidence="4">
        <text>apo-[citrate lyase ACP] + 2'-(5''-triphospho-alpha-D-ribosyl)-3'-dephospho-CoA = holo-[citrate lyase ACP] + diphosphate</text>
        <dbReference type="Rhea" id="RHEA:16333"/>
        <dbReference type="Rhea" id="RHEA-COMP:10157"/>
        <dbReference type="Rhea" id="RHEA-COMP:10158"/>
        <dbReference type="ChEBI" id="CHEBI:29999"/>
        <dbReference type="ChEBI" id="CHEBI:33019"/>
        <dbReference type="ChEBI" id="CHEBI:61378"/>
        <dbReference type="ChEBI" id="CHEBI:82683"/>
        <dbReference type="EC" id="2.7.7.61"/>
    </reaction>
</comment>
<keyword evidence="6" id="KW-1185">Reference proteome</keyword>
<dbReference type="EC" id="2.7.7.61" evidence="1"/>
<dbReference type="GO" id="GO:0016829">
    <property type="term" value="F:lyase activity"/>
    <property type="evidence" value="ECO:0007669"/>
    <property type="project" value="UniProtKB-KW"/>
</dbReference>
<evidence type="ECO:0000256" key="2">
    <source>
        <dbReference type="ARBA" id="ARBA00022679"/>
    </source>
</evidence>
<evidence type="ECO:0000313" key="5">
    <source>
        <dbReference type="EMBL" id="MDW2800123.1"/>
    </source>
</evidence>
<evidence type="ECO:0000256" key="4">
    <source>
        <dbReference type="ARBA" id="ARBA00048574"/>
    </source>
</evidence>
<comment type="caution">
    <text evidence="5">The sequence shown here is derived from an EMBL/GenBank/DDBJ whole genome shotgun (WGS) entry which is preliminary data.</text>
</comment>
<gene>
    <name evidence="5" type="primary">citX</name>
    <name evidence="5" type="ORF">RZO55_21350</name>
</gene>
<organism evidence="5 6">
    <name type="scientific">Clostridium boliviensis</name>
    <dbReference type="NCBI Taxonomy" id="318465"/>
    <lineage>
        <taxon>Bacteria</taxon>
        <taxon>Bacillati</taxon>
        <taxon>Bacillota</taxon>
        <taxon>Clostridia</taxon>
        <taxon>Eubacteriales</taxon>
        <taxon>Clostridiaceae</taxon>
        <taxon>Clostridium</taxon>
    </lineage>
</organism>
<proteinExistence type="predicted"/>
<keyword evidence="5" id="KW-0456">Lyase</keyword>
<protein>
    <recommendedName>
        <fullName evidence="1">citrate lyase holo-[acyl-carrier protein] synthase</fullName>
        <ecNumber evidence="1">2.7.7.61</ecNumber>
    </recommendedName>
</protein>
<evidence type="ECO:0000256" key="3">
    <source>
        <dbReference type="ARBA" id="ARBA00022695"/>
    </source>
</evidence>
<evidence type="ECO:0000256" key="1">
    <source>
        <dbReference type="ARBA" id="ARBA00012524"/>
    </source>
</evidence>
<accession>A0ABU4GRC6</accession>
<dbReference type="NCBIfam" id="TIGR03124">
    <property type="entry name" value="citrate_citX"/>
    <property type="match status" value="1"/>
</dbReference>
<dbReference type="EMBL" id="JAWONS010000290">
    <property type="protein sequence ID" value="MDW2800123.1"/>
    <property type="molecule type" value="Genomic_DNA"/>
</dbReference>
<reference evidence="5 6" key="1">
    <citation type="submission" date="2023-10" db="EMBL/GenBank/DDBJ databases">
        <title>A novel Glycoside Hydrolase 43-Like Enzyme from Clostrdium boliviensis is an Endo-xylanase, and a Candidate for Xylooligosaccharides Production from Different Xylan Substrates.</title>
        <authorList>
            <person name="Alvarez M.T."/>
            <person name="Rocabado-Villegas L.R."/>
            <person name="Salas-Veizaga D.M."/>
            <person name="Linares-Pasten J.A."/>
            <person name="Gudmundsdottir E.E."/>
            <person name="Hreggvidsson G.O."/>
            <person name="Adlercreutz P."/>
            <person name="Nordberg Karlsson E."/>
        </authorList>
    </citation>
    <scope>NUCLEOTIDE SEQUENCE [LARGE SCALE GENOMIC DNA]</scope>
    <source>
        <strain evidence="5 6">E-1</strain>
    </source>
</reference>
<name>A0ABU4GRC6_9CLOT</name>
<dbReference type="InterPro" id="IPR005551">
    <property type="entry name" value="CitX"/>
</dbReference>
<keyword evidence="2 5" id="KW-0808">Transferase</keyword>
<keyword evidence="3 5" id="KW-0548">Nucleotidyltransferase</keyword>
<dbReference type="Proteomes" id="UP001276854">
    <property type="component" value="Unassembled WGS sequence"/>
</dbReference>
<dbReference type="Pfam" id="PF03802">
    <property type="entry name" value="CitX"/>
    <property type="match status" value="1"/>
</dbReference>
<dbReference type="RefSeq" id="WP_318066309.1">
    <property type="nucleotide sequence ID" value="NZ_JAWONS010000290.1"/>
</dbReference>
<evidence type="ECO:0000313" key="6">
    <source>
        <dbReference type="Proteomes" id="UP001276854"/>
    </source>
</evidence>
<sequence>MERYVDLDEMLRFRERKVRIQEELRGKYKDMVTMALAMNIPGPVKTSPDILLAFSEGTKALEQAVSDSGMGIEEMAAISENAGYIKFYALNCFDPVQVKELAVRLEETHPLGRLWDIDVYDENGISMSRESLSAPVRKCLICGQDAKGCARNRTHSVEELIHEIEKMILDWKINSIDES</sequence>
<dbReference type="GO" id="GO:0050519">
    <property type="term" value="F:holo-citrate lyase synthase activity"/>
    <property type="evidence" value="ECO:0007669"/>
    <property type="project" value="UniProtKB-EC"/>
</dbReference>